<evidence type="ECO:0000256" key="3">
    <source>
        <dbReference type="ARBA" id="ARBA00022840"/>
    </source>
</evidence>
<evidence type="ECO:0000256" key="2">
    <source>
        <dbReference type="ARBA" id="ARBA00022741"/>
    </source>
</evidence>
<reference evidence="5 6" key="1">
    <citation type="submission" date="2019-04" db="EMBL/GenBank/DDBJ databases">
        <title>Microbes associate with the intestines of laboratory mice.</title>
        <authorList>
            <person name="Navarre W."/>
            <person name="Wong E."/>
            <person name="Huang K."/>
            <person name="Tropini C."/>
            <person name="Ng K."/>
            <person name="Yu B."/>
        </authorList>
    </citation>
    <scope>NUCLEOTIDE SEQUENCE [LARGE SCALE GENOMIC DNA]</scope>
    <source>
        <strain evidence="5 6">NM26_J9</strain>
    </source>
</reference>
<keyword evidence="3 5" id="KW-0067">ATP-binding</keyword>
<feature type="domain" description="ABC transporter" evidence="4">
    <location>
        <begin position="2"/>
        <end position="232"/>
    </location>
</feature>
<gene>
    <name evidence="5" type="ORF">E5340_07365</name>
</gene>
<accession>A0A4S2EK91</accession>
<dbReference type="InterPro" id="IPR003439">
    <property type="entry name" value="ABC_transporter-like_ATP-bd"/>
</dbReference>
<comment type="caution">
    <text evidence="5">The sequence shown here is derived from an EMBL/GenBank/DDBJ whole genome shotgun (WGS) entry which is preliminary data.</text>
</comment>
<dbReference type="SUPFAM" id="SSF52540">
    <property type="entry name" value="P-loop containing nucleoside triphosphate hydrolases"/>
    <property type="match status" value="1"/>
</dbReference>
<dbReference type="InterPro" id="IPR003593">
    <property type="entry name" value="AAA+_ATPase"/>
</dbReference>
<dbReference type="RefSeq" id="WP_135942218.1">
    <property type="nucleotide sequence ID" value="NZ_SRYK01000037.1"/>
</dbReference>
<sequence length="263" mass="28968">MIEFKGVTKKYDNVIALNNLNLVIPAGKIFGFLGHNGAGKSTTIKSLVSILKPEAGQIIVDGKDLAEQRFSVKKMIGYVPDSPDIFLQLTAAEYWDMLAAAYEIRASEKATRIKELAGSFGILEHQDEVMESYSHGMRQKAIIVGALLSEPDIWVLDEPLQGLDPQAAYDLKEMMKKHVAKGKTVIFSTHILDTAQQLCDELAILKKGSLIYNGTVAELLAKEPGKTLEQIYLELVGRKEGEWDDRSASVMGFDQGKPDLPST</sequence>
<dbReference type="EMBL" id="SRYK01000037">
    <property type="protein sequence ID" value="TGY54624.1"/>
    <property type="molecule type" value="Genomic_DNA"/>
</dbReference>
<evidence type="ECO:0000259" key="4">
    <source>
        <dbReference type="PROSITE" id="PS50893"/>
    </source>
</evidence>
<dbReference type="InterPro" id="IPR051782">
    <property type="entry name" value="ABC_Transporter_VariousFunc"/>
</dbReference>
<dbReference type="InterPro" id="IPR027417">
    <property type="entry name" value="P-loop_NTPase"/>
</dbReference>
<keyword evidence="2" id="KW-0547">Nucleotide-binding</keyword>
<dbReference type="GO" id="GO:0016887">
    <property type="term" value="F:ATP hydrolysis activity"/>
    <property type="evidence" value="ECO:0007669"/>
    <property type="project" value="InterPro"/>
</dbReference>
<dbReference type="AlphaFoldDB" id="A0A4S2EK91"/>
<proteinExistence type="predicted"/>
<keyword evidence="1" id="KW-0813">Transport</keyword>
<dbReference type="PROSITE" id="PS00211">
    <property type="entry name" value="ABC_TRANSPORTER_1"/>
    <property type="match status" value="1"/>
</dbReference>
<protein>
    <submittedName>
        <fullName evidence="5">ABC transporter ATP-binding protein</fullName>
    </submittedName>
</protein>
<dbReference type="Pfam" id="PF00005">
    <property type="entry name" value="ABC_tran"/>
    <property type="match status" value="1"/>
</dbReference>
<organism evidence="5 6">
    <name type="scientific">Ligilactobacillus murinus</name>
    <dbReference type="NCBI Taxonomy" id="1622"/>
    <lineage>
        <taxon>Bacteria</taxon>
        <taxon>Bacillati</taxon>
        <taxon>Bacillota</taxon>
        <taxon>Bacilli</taxon>
        <taxon>Lactobacillales</taxon>
        <taxon>Lactobacillaceae</taxon>
        <taxon>Ligilactobacillus</taxon>
    </lineage>
</organism>
<evidence type="ECO:0000256" key="1">
    <source>
        <dbReference type="ARBA" id="ARBA00022448"/>
    </source>
</evidence>
<evidence type="ECO:0000313" key="5">
    <source>
        <dbReference type="EMBL" id="TGY54624.1"/>
    </source>
</evidence>
<evidence type="ECO:0000313" key="6">
    <source>
        <dbReference type="Proteomes" id="UP000306855"/>
    </source>
</evidence>
<name>A0A4S2EK91_9LACO</name>
<dbReference type="PANTHER" id="PTHR42939:SF1">
    <property type="entry name" value="ABC TRANSPORTER ATP-BINDING PROTEIN ALBC-RELATED"/>
    <property type="match status" value="1"/>
</dbReference>
<dbReference type="Proteomes" id="UP000306855">
    <property type="component" value="Unassembled WGS sequence"/>
</dbReference>
<dbReference type="PROSITE" id="PS50893">
    <property type="entry name" value="ABC_TRANSPORTER_2"/>
    <property type="match status" value="1"/>
</dbReference>
<dbReference type="SMART" id="SM00382">
    <property type="entry name" value="AAA"/>
    <property type="match status" value="1"/>
</dbReference>
<dbReference type="InterPro" id="IPR017871">
    <property type="entry name" value="ABC_transporter-like_CS"/>
</dbReference>
<dbReference type="CDD" id="cd03230">
    <property type="entry name" value="ABC_DR_subfamily_A"/>
    <property type="match status" value="1"/>
</dbReference>
<dbReference type="Gene3D" id="3.40.50.300">
    <property type="entry name" value="P-loop containing nucleotide triphosphate hydrolases"/>
    <property type="match status" value="1"/>
</dbReference>
<dbReference type="PANTHER" id="PTHR42939">
    <property type="entry name" value="ABC TRANSPORTER ATP-BINDING PROTEIN ALBC-RELATED"/>
    <property type="match status" value="1"/>
</dbReference>
<dbReference type="GO" id="GO:0005524">
    <property type="term" value="F:ATP binding"/>
    <property type="evidence" value="ECO:0007669"/>
    <property type="project" value="UniProtKB-KW"/>
</dbReference>